<dbReference type="AlphaFoldDB" id="Q212W1"/>
<evidence type="ECO:0000313" key="1">
    <source>
        <dbReference type="EMBL" id="ABD88575.1"/>
    </source>
</evidence>
<organism evidence="1">
    <name type="scientific">Rhodopseudomonas palustris (strain BisB18)</name>
    <dbReference type="NCBI Taxonomy" id="316056"/>
    <lineage>
        <taxon>Bacteria</taxon>
        <taxon>Pseudomonadati</taxon>
        <taxon>Pseudomonadota</taxon>
        <taxon>Alphaproteobacteria</taxon>
        <taxon>Hyphomicrobiales</taxon>
        <taxon>Nitrobacteraceae</taxon>
        <taxon>Rhodopseudomonas</taxon>
    </lineage>
</organism>
<name>Q212W1_RHOPB</name>
<sequence length="132" mass="15199">MTLGPNFDLSSWPIARYQMPAHVPDDMAQASIAEFDALLARNQRFVLVFHGPEMPKDSKHFMKLYRDWFKRTRATQQRLCAGGIRIEPDARRRTSFAVKALSLANKVFLPYPYRVVANDSDALTQARAWLKD</sequence>
<protein>
    <recommendedName>
        <fullName evidence="2">STAS/SEC14 domain-containing protein</fullName>
    </recommendedName>
</protein>
<dbReference type="OrthoDB" id="8003101at2"/>
<dbReference type="RefSeq" id="WP_011473470.1">
    <property type="nucleotide sequence ID" value="NC_007925.1"/>
</dbReference>
<dbReference type="KEGG" id="rpc:RPC_3030"/>
<evidence type="ECO:0008006" key="2">
    <source>
        <dbReference type="Google" id="ProtNLM"/>
    </source>
</evidence>
<accession>Q212W1</accession>
<dbReference type="EMBL" id="CP000301">
    <property type="protein sequence ID" value="ABD88575.1"/>
    <property type="molecule type" value="Genomic_DNA"/>
</dbReference>
<proteinExistence type="predicted"/>
<gene>
    <name evidence="1" type="ordered locus">RPC_3030</name>
</gene>
<dbReference type="HOGENOM" id="CLU_135506_0_1_5"/>
<dbReference type="eggNOG" id="ENOG5032V7B">
    <property type="taxonomic scope" value="Bacteria"/>
</dbReference>
<reference evidence="1" key="1">
    <citation type="submission" date="2006-03" db="EMBL/GenBank/DDBJ databases">
        <title>Complete sequence of Rhodopseudomonas palustris BisB18.</title>
        <authorList>
            <consortium name="US DOE Joint Genome Institute"/>
            <person name="Copeland A."/>
            <person name="Lucas S."/>
            <person name="Lapidus A."/>
            <person name="Barry K."/>
            <person name="Detter J.C."/>
            <person name="Glavina del Rio T."/>
            <person name="Hammon N."/>
            <person name="Israni S."/>
            <person name="Dalin E."/>
            <person name="Tice H."/>
            <person name="Pitluck S."/>
            <person name="Chain P."/>
            <person name="Malfatti S."/>
            <person name="Shin M."/>
            <person name="Vergez L."/>
            <person name="Schmutz J."/>
            <person name="Larimer F."/>
            <person name="Land M."/>
            <person name="Hauser L."/>
            <person name="Pelletier D.A."/>
            <person name="Kyrpides N."/>
            <person name="Anderson I."/>
            <person name="Oda Y."/>
            <person name="Harwood C.S."/>
            <person name="Richardson P."/>
        </authorList>
    </citation>
    <scope>NUCLEOTIDE SEQUENCE [LARGE SCALE GENOMIC DNA]</scope>
    <source>
        <strain evidence="1">BisB18</strain>
    </source>
</reference>